<keyword evidence="11" id="KW-1185">Reference proteome</keyword>
<accession>A0A1G5D6N5</accession>
<keyword evidence="3" id="KW-1134">Transmembrane beta strand</keyword>
<feature type="chain" id="PRO_5011614204" evidence="9">
    <location>
        <begin position="28"/>
        <end position="604"/>
    </location>
</feature>
<dbReference type="Gene3D" id="2.40.160.60">
    <property type="entry name" value="Outer membrane protein transport protein (OMPP1/FadL/TodX)"/>
    <property type="match status" value="1"/>
</dbReference>
<sequence length="604" mass="67280">MAAPWRCAAYLVCVMVFVFASPPPSRAVFNEQVATDALALSLANTVTADPPGIMSIHYNPAGLSLLPEGKTFGNSLVLANIERTGRFNSDPDWPGLMSGQWGPDPDKWPDTYSKETDPNSDHAGPDPLDGAEGTNSANQMYIPFVGPVEVPVMPSPNLGIATRKKNSPWTFGIANYVPYGAGFVHGDEDDPYRFSAKSVYTQHLVYAAPSASLRLSNTLSVGVSVGFAQRAMGVEVDLRTPNELVAMTRVIGDATQDLEIPVVSEQTLPPPWLGGGLGPYEHVLSLQLDELRDDFVPSFNLGLLWRPKEWFSFGICYQSESVAELTGEYTWTYSEQFQRHVEWNGKTEMTMQGAGMLDLPFIPVEEQTGTVTSTQTFPMRVQTGIMVKPFSRLKILADLHWANWSVVEEDRFTFDQRIQILRIAKLLGYAHGDNDYVVDRNMKDTWHWSAALEYQATDNLAFRLGYERRPTSLNEDQMDALYFLPDATLYGAGVGLKLDKGIKLNLTLGLLLSDELKLANNESTNLNSTDFTKMGNHYAGLDYEQEAAIYMAGFSIEMPLEVQMELLHHQLETVKHLVGKLNPFKKRKKETHEESDIPSHEIPE</sequence>
<dbReference type="PANTHER" id="PTHR35093">
    <property type="entry name" value="OUTER MEMBRANE PROTEIN NMB0088-RELATED"/>
    <property type="match status" value="1"/>
</dbReference>
<evidence type="ECO:0000256" key="4">
    <source>
        <dbReference type="ARBA" id="ARBA00022692"/>
    </source>
</evidence>
<feature type="signal peptide" evidence="9">
    <location>
        <begin position="1"/>
        <end position="27"/>
    </location>
</feature>
<feature type="region of interest" description="Disordered" evidence="8">
    <location>
        <begin position="89"/>
        <end position="136"/>
    </location>
</feature>
<feature type="region of interest" description="Disordered" evidence="8">
    <location>
        <begin position="585"/>
        <end position="604"/>
    </location>
</feature>
<dbReference type="EMBL" id="FMUX01000004">
    <property type="protein sequence ID" value="SCY10198.1"/>
    <property type="molecule type" value="Genomic_DNA"/>
</dbReference>
<proteinExistence type="inferred from homology"/>
<dbReference type="RefSeq" id="WP_152004579.1">
    <property type="nucleotide sequence ID" value="NZ_LR701292.1"/>
</dbReference>
<evidence type="ECO:0000313" key="10">
    <source>
        <dbReference type="EMBL" id="SCY10198.1"/>
    </source>
</evidence>
<dbReference type="STRING" id="419481.SAMN05216233_10410"/>
<organism evidence="10 11">
    <name type="scientific">Desulfoluna spongiiphila</name>
    <dbReference type="NCBI Taxonomy" id="419481"/>
    <lineage>
        <taxon>Bacteria</taxon>
        <taxon>Pseudomonadati</taxon>
        <taxon>Thermodesulfobacteriota</taxon>
        <taxon>Desulfobacteria</taxon>
        <taxon>Desulfobacterales</taxon>
        <taxon>Desulfolunaceae</taxon>
        <taxon>Desulfoluna</taxon>
    </lineage>
</organism>
<dbReference type="InterPro" id="IPR005017">
    <property type="entry name" value="OMPP1/FadL/TodX"/>
</dbReference>
<evidence type="ECO:0000256" key="8">
    <source>
        <dbReference type="SAM" id="MobiDB-lite"/>
    </source>
</evidence>
<dbReference type="AlphaFoldDB" id="A0A1G5D6N5"/>
<protein>
    <submittedName>
        <fullName evidence="10">Long-chain fatty acid transport protein</fullName>
    </submittedName>
</protein>
<reference evidence="10 11" key="1">
    <citation type="submission" date="2016-10" db="EMBL/GenBank/DDBJ databases">
        <authorList>
            <person name="de Groot N.N."/>
        </authorList>
    </citation>
    <scope>NUCLEOTIDE SEQUENCE [LARGE SCALE GENOMIC DNA]</scope>
    <source>
        <strain evidence="10 11">AA1</strain>
    </source>
</reference>
<comment type="similarity">
    <text evidence="2">Belongs to the OmpP1/FadL family.</text>
</comment>
<evidence type="ECO:0000256" key="3">
    <source>
        <dbReference type="ARBA" id="ARBA00022452"/>
    </source>
</evidence>
<keyword evidence="6" id="KW-0472">Membrane</keyword>
<feature type="compositionally biased region" description="Basic and acidic residues" evidence="8">
    <location>
        <begin position="104"/>
        <end position="124"/>
    </location>
</feature>
<dbReference type="GO" id="GO:0015483">
    <property type="term" value="F:long-chain fatty acid transporting porin activity"/>
    <property type="evidence" value="ECO:0007669"/>
    <property type="project" value="TreeGrafter"/>
</dbReference>
<evidence type="ECO:0000256" key="2">
    <source>
        <dbReference type="ARBA" id="ARBA00008163"/>
    </source>
</evidence>
<dbReference type="GO" id="GO:0009279">
    <property type="term" value="C:cell outer membrane"/>
    <property type="evidence" value="ECO:0007669"/>
    <property type="project" value="UniProtKB-SubCell"/>
</dbReference>
<dbReference type="Proteomes" id="UP000198870">
    <property type="component" value="Unassembled WGS sequence"/>
</dbReference>
<evidence type="ECO:0000256" key="5">
    <source>
        <dbReference type="ARBA" id="ARBA00022729"/>
    </source>
</evidence>
<comment type="subcellular location">
    <subcellularLocation>
        <location evidence="1">Cell outer membrane</location>
        <topology evidence="1">Multi-pass membrane protein</topology>
    </subcellularLocation>
</comment>
<evidence type="ECO:0000256" key="7">
    <source>
        <dbReference type="ARBA" id="ARBA00023237"/>
    </source>
</evidence>
<name>A0A1G5D6N5_9BACT</name>
<evidence type="ECO:0000256" key="1">
    <source>
        <dbReference type="ARBA" id="ARBA00004571"/>
    </source>
</evidence>
<dbReference type="Pfam" id="PF03349">
    <property type="entry name" value="Toluene_X"/>
    <property type="match status" value="1"/>
</dbReference>
<keyword evidence="5 9" id="KW-0732">Signal</keyword>
<evidence type="ECO:0000313" key="11">
    <source>
        <dbReference type="Proteomes" id="UP000198870"/>
    </source>
</evidence>
<evidence type="ECO:0000256" key="6">
    <source>
        <dbReference type="ARBA" id="ARBA00023136"/>
    </source>
</evidence>
<keyword evidence="4" id="KW-0812">Transmembrane</keyword>
<dbReference type="PANTHER" id="PTHR35093:SF8">
    <property type="entry name" value="OUTER MEMBRANE PROTEIN NMB0088-RELATED"/>
    <property type="match status" value="1"/>
</dbReference>
<feature type="compositionally biased region" description="Basic and acidic residues" evidence="8">
    <location>
        <begin position="590"/>
        <end position="604"/>
    </location>
</feature>
<dbReference type="SUPFAM" id="SSF56935">
    <property type="entry name" value="Porins"/>
    <property type="match status" value="1"/>
</dbReference>
<keyword evidence="7" id="KW-0998">Cell outer membrane</keyword>
<evidence type="ECO:0000256" key="9">
    <source>
        <dbReference type="SAM" id="SignalP"/>
    </source>
</evidence>
<gene>
    <name evidence="10" type="ORF">SAMN05216233_10410</name>
</gene>